<comment type="caution">
    <text evidence="2">The sequence shown here is derived from an EMBL/GenBank/DDBJ whole genome shotgun (WGS) entry which is preliminary data.</text>
</comment>
<dbReference type="EMBL" id="BAABGT010000016">
    <property type="protein sequence ID" value="GAA4539701.1"/>
    <property type="molecule type" value="Genomic_DNA"/>
</dbReference>
<dbReference type="Proteomes" id="UP001501598">
    <property type="component" value="Unassembled WGS sequence"/>
</dbReference>
<dbReference type="RefSeq" id="WP_345413421.1">
    <property type="nucleotide sequence ID" value="NZ_BAABGT010000016.1"/>
</dbReference>
<organism evidence="2 3">
    <name type="scientific">Pseudonocardia xishanensis</name>
    <dbReference type="NCBI Taxonomy" id="630995"/>
    <lineage>
        <taxon>Bacteria</taxon>
        <taxon>Bacillati</taxon>
        <taxon>Actinomycetota</taxon>
        <taxon>Actinomycetes</taxon>
        <taxon>Pseudonocardiales</taxon>
        <taxon>Pseudonocardiaceae</taxon>
        <taxon>Pseudonocardia</taxon>
    </lineage>
</organism>
<feature type="transmembrane region" description="Helical" evidence="1">
    <location>
        <begin position="71"/>
        <end position="92"/>
    </location>
</feature>
<evidence type="ECO:0000256" key="1">
    <source>
        <dbReference type="SAM" id="Phobius"/>
    </source>
</evidence>
<gene>
    <name evidence="2" type="ORF">GCM10023175_11410</name>
</gene>
<reference evidence="3" key="1">
    <citation type="journal article" date="2019" name="Int. J. Syst. Evol. Microbiol.">
        <title>The Global Catalogue of Microorganisms (GCM) 10K type strain sequencing project: providing services to taxonomists for standard genome sequencing and annotation.</title>
        <authorList>
            <consortium name="The Broad Institute Genomics Platform"/>
            <consortium name="The Broad Institute Genome Sequencing Center for Infectious Disease"/>
            <person name="Wu L."/>
            <person name="Ma J."/>
        </authorList>
    </citation>
    <scope>NUCLEOTIDE SEQUENCE [LARGE SCALE GENOMIC DNA]</scope>
    <source>
        <strain evidence="3">JCM 17906</strain>
    </source>
</reference>
<keyword evidence="1" id="KW-0472">Membrane</keyword>
<dbReference type="InterPro" id="IPR025495">
    <property type="entry name" value="DUF4386"/>
</dbReference>
<keyword evidence="3" id="KW-1185">Reference proteome</keyword>
<feature type="transmembrane region" description="Helical" evidence="1">
    <location>
        <begin position="184"/>
        <end position="204"/>
    </location>
</feature>
<evidence type="ECO:0000313" key="2">
    <source>
        <dbReference type="EMBL" id="GAA4539701.1"/>
    </source>
</evidence>
<feature type="transmembrane region" description="Helical" evidence="1">
    <location>
        <begin position="28"/>
        <end position="51"/>
    </location>
</feature>
<protein>
    <recommendedName>
        <fullName evidence="4">DUF4386 domain-containing protein</fullName>
    </recommendedName>
</protein>
<feature type="transmembrane region" description="Helical" evidence="1">
    <location>
        <begin position="112"/>
        <end position="130"/>
    </location>
</feature>
<dbReference type="Pfam" id="PF14329">
    <property type="entry name" value="DUF4386"/>
    <property type="match status" value="1"/>
</dbReference>
<sequence>MPTVTPPAEPRTDGTTIGIPVRTMRTTAFVAGALYLLTFVTSIPTLALFASVHDPAYVLGAGPDTGVHLGAVLNVLCALAGIGTAVALNPILKRHNESLAIGFVASRVVEGALILLGVASLLSVVTLRHSGADPTALTAGAGVLVAVHDWAFVLGQSLMPVVNALMLGTALYRSRLVPRLIPALGLIGAPLLFASVIGTIFGAFPQSSILALFAGLPIAVWEFSLGVWLVVRGFRTSRPTPTPAL</sequence>
<keyword evidence="1" id="KW-0812">Transmembrane</keyword>
<evidence type="ECO:0000313" key="3">
    <source>
        <dbReference type="Proteomes" id="UP001501598"/>
    </source>
</evidence>
<evidence type="ECO:0008006" key="4">
    <source>
        <dbReference type="Google" id="ProtNLM"/>
    </source>
</evidence>
<name>A0ABP8RII6_9PSEU</name>
<accession>A0ABP8RII6</accession>
<keyword evidence="1" id="KW-1133">Transmembrane helix</keyword>
<feature type="transmembrane region" description="Helical" evidence="1">
    <location>
        <begin position="210"/>
        <end position="231"/>
    </location>
</feature>
<proteinExistence type="predicted"/>
<feature type="transmembrane region" description="Helical" evidence="1">
    <location>
        <begin position="150"/>
        <end position="172"/>
    </location>
</feature>